<dbReference type="RefSeq" id="WP_205108233.1">
    <property type="nucleotide sequence ID" value="NZ_JACJJL010000005.1"/>
</dbReference>
<dbReference type="InterPro" id="IPR050301">
    <property type="entry name" value="NTE"/>
</dbReference>
<reference evidence="6 7" key="1">
    <citation type="journal article" date="2021" name="Sci. Rep.">
        <title>The distribution of antibiotic resistance genes in chicken gut microbiota commensals.</title>
        <authorList>
            <person name="Juricova H."/>
            <person name="Matiasovicova J."/>
            <person name="Kubasova T."/>
            <person name="Cejkova D."/>
            <person name="Rychlik I."/>
        </authorList>
    </citation>
    <scope>NUCLEOTIDE SEQUENCE [LARGE SCALE GENOMIC DNA]</scope>
    <source>
        <strain evidence="6 7">An819</strain>
    </source>
</reference>
<dbReference type="GO" id="GO:0016787">
    <property type="term" value="F:hydrolase activity"/>
    <property type="evidence" value="ECO:0007669"/>
    <property type="project" value="UniProtKB-UniRule"/>
</dbReference>
<sequence>MPVIHQHSACIASVSKSPCLSSRGGLRALSLLFAVLFALCSFAGERKKVAVVLSGGGAKGMAHIGVLKVIERAGIPVDYVVGTSMGAIVGGLYAIGYDAPTLDSLVRCQDWRYLLSDMVEPRNQSMRERYNQGTYLLSRPIIRTTGLMPEGGLVSGHNLSNLFSWLTVGYHDSIDFRNLPIPFACVATDMVDYSEVVFRSGWLSQAMRASMAIPGVFTPVRIDSMVLVDGGLKNNYPVDVALDMGADVVIGVTLQKPARSSKELNTAVDIIMQLVDFSVKNKFDDNVGHTDVQIAVDTKDYSSKSFSPSAVDSLITLGEQAAMAQWDSLMALKRAIGLDSSYVPRRLHRAAAVFKPQRMKLAEVDFEGVNQADSSYITRKFGLVEGDSVSHETLESVMVSLRSDLMYSSAEYSLRQMAGGYWLRIVAGRRKMTQLNLGVRFDTEETVALQANSDFRLPIRLPVEVSVTGRLGRRYMANVSATVMPANRRNWTLDYTFRYNDINIYNGGKRDFNVTYDYHSVKLGIISFNLRNFTLDLAARWENFNYGTMLIGDEFSDMVFGDEHLYSYNLWLNYNSENDRYFTTHGASLEAGYSMYTDDFVHYRSSSPVHVVNGRWRFAVRLTDRLTLQPAVYGRILLGNEMPWCLSNFIGGDYAGHYVEQQLPFAGIGNIEVADNAFVATGIKLQQRIMDNNYLIARAAFALNSGKIRNLIDSPLLHGYQLSWAYNSMFGPVNANIGYSSKTRRVFFYLNLGYEF</sequence>
<dbReference type="PROSITE" id="PS51635">
    <property type="entry name" value="PNPLA"/>
    <property type="match status" value="1"/>
</dbReference>
<dbReference type="CDD" id="cd07205">
    <property type="entry name" value="Pat_PNPLA6_PNPLA7_NTE1_like"/>
    <property type="match status" value="1"/>
</dbReference>
<evidence type="ECO:0000259" key="5">
    <source>
        <dbReference type="PROSITE" id="PS51635"/>
    </source>
</evidence>
<name>A0A938WKS5_9BACT</name>
<feature type="domain" description="PNPLA" evidence="5">
    <location>
        <begin position="51"/>
        <end position="242"/>
    </location>
</feature>
<comment type="caution">
    <text evidence="6">The sequence shown here is derived from an EMBL/GenBank/DDBJ whole genome shotgun (WGS) entry which is preliminary data.</text>
</comment>
<feature type="short sequence motif" description="GXGXXG" evidence="4">
    <location>
        <begin position="55"/>
        <end position="60"/>
    </location>
</feature>
<dbReference type="InterPro" id="IPR016035">
    <property type="entry name" value="Acyl_Trfase/lysoPLipase"/>
</dbReference>
<accession>A0A938WKS5</accession>
<evidence type="ECO:0000256" key="3">
    <source>
        <dbReference type="ARBA" id="ARBA00023098"/>
    </source>
</evidence>
<dbReference type="InterPro" id="IPR043864">
    <property type="entry name" value="Omp85-like_dom"/>
</dbReference>
<evidence type="ECO:0000313" key="7">
    <source>
        <dbReference type="Proteomes" id="UP000764045"/>
    </source>
</evidence>
<dbReference type="AlphaFoldDB" id="A0A938WKS5"/>
<keyword evidence="3 4" id="KW-0443">Lipid metabolism</keyword>
<dbReference type="Pfam" id="PF01734">
    <property type="entry name" value="Patatin"/>
    <property type="match status" value="1"/>
</dbReference>
<dbReference type="SUPFAM" id="SSF52151">
    <property type="entry name" value="FabD/lysophospholipase-like"/>
    <property type="match status" value="1"/>
</dbReference>
<dbReference type="GO" id="GO:0016042">
    <property type="term" value="P:lipid catabolic process"/>
    <property type="evidence" value="ECO:0007669"/>
    <property type="project" value="UniProtKB-UniRule"/>
</dbReference>
<evidence type="ECO:0000256" key="4">
    <source>
        <dbReference type="PROSITE-ProRule" id="PRU01161"/>
    </source>
</evidence>
<protein>
    <submittedName>
        <fullName evidence="6">Patatin-like phospholipase family protein</fullName>
    </submittedName>
</protein>
<dbReference type="PANTHER" id="PTHR14226:SF76">
    <property type="entry name" value="NTE FAMILY PROTEIN RSSA"/>
    <property type="match status" value="1"/>
</dbReference>
<evidence type="ECO:0000256" key="2">
    <source>
        <dbReference type="ARBA" id="ARBA00022963"/>
    </source>
</evidence>
<dbReference type="PANTHER" id="PTHR14226">
    <property type="entry name" value="NEUROPATHY TARGET ESTERASE/SWISS CHEESE D.MELANOGASTER"/>
    <property type="match status" value="1"/>
</dbReference>
<dbReference type="InterPro" id="IPR002641">
    <property type="entry name" value="PNPLA_dom"/>
</dbReference>
<feature type="short sequence motif" description="GXSXG" evidence="4">
    <location>
        <begin position="82"/>
        <end position="86"/>
    </location>
</feature>
<dbReference type="EMBL" id="JACJJL010000005">
    <property type="protein sequence ID" value="MBM6660960.1"/>
    <property type="molecule type" value="Genomic_DNA"/>
</dbReference>
<feature type="short sequence motif" description="DGA/G" evidence="4">
    <location>
        <begin position="229"/>
        <end position="231"/>
    </location>
</feature>
<organism evidence="6 7">
    <name type="scientific">Marseilla massiliensis</name>
    <dbReference type="NCBI Taxonomy" id="1841864"/>
    <lineage>
        <taxon>Bacteria</taxon>
        <taxon>Pseudomonadati</taxon>
        <taxon>Bacteroidota</taxon>
        <taxon>Bacteroidia</taxon>
        <taxon>Bacteroidales</taxon>
        <taxon>Prevotellaceae</taxon>
        <taxon>Marseilla</taxon>
    </lineage>
</organism>
<dbReference type="Pfam" id="PF19143">
    <property type="entry name" value="Omp85_2"/>
    <property type="match status" value="1"/>
</dbReference>
<evidence type="ECO:0000256" key="1">
    <source>
        <dbReference type="ARBA" id="ARBA00022801"/>
    </source>
</evidence>
<gene>
    <name evidence="6" type="ORF">H6B30_04185</name>
</gene>
<keyword evidence="7" id="KW-1185">Reference proteome</keyword>
<proteinExistence type="predicted"/>
<dbReference type="Proteomes" id="UP000764045">
    <property type="component" value="Unassembled WGS sequence"/>
</dbReference>
<keyword evidence="2 4" id="KW-0442">Lipid degradation</keyword>
<evidence type="ECO:0000313" key="6">
    <source>
        <dbReference type="EMBL" id="MBM6660960.1"/>
    </source>
</evidence>
<dbReference type="Gene3D" id="3.40.1090.10">
    <property type="entry name" value="Cytosolic phospholipase A2 catalytic domain"/>
    <property type="match status" value="2"/>
</dbReference>
<feature type="active site" description="Nucleophile" evidence="4">
    <location>
        <position position="84"/>
    </location>
</feature>
<keyword evidence="1 4" id="KW-0378">Hydrolase</keyword>
<feature type="active site" description="Proton acceptor" evidence="4">
    <location>
        <position position="229"/>
    </location>
</feature>